<evidence type="ECO:0000256" key="2">
    <source>
        <dbReference type="SAM" id="Phobius"/>
    </source>
</evidence>
<feature type="transmembrane region" description="Helical" evidence="2">
    <location>
        <begin position="186"/>
        <end position="203"/>
    </location>
</feature>
<feature type="transmembrane region" description="Helical" evidence="2">
    <location>
        <begin position="209"/>
        <end position="235"/>
    </location>
</feature>
<dbReference type="GO" id="GO:0022857">
    <property type="term" value="F:transmembrane transporter activity"/>
    <property type="evidence" value="ECO:0007669"/>
    <property type="project" value="InterPro"/>
</dbReference>
<comment type="caution">
    <text evidence="3">The sequence shown here is derived from an EMBL/GenBank/DDBJ whole genome shotgun (WGS) entry which is preliminary data.</text>
</comment>
<dbReference type="EMBL" id="CAJNNW010023216">
    <property type="protein sequence ID" value="CAE8670378.1"/>
    <property type="molecule type" value="Genomic_DNA"/>
</dbReference>
<evidence type="ECO:0000313" key="3">
    <source>
        <dbReference type="EMBL" id="CAE8670378.1"/>
    </source>
</evidence>
<feature type="non-terminal residue" evidence="3">
    <location>
        <position position="727"/>
    </location>
</feature>
<keyword evidence="2" id="KW-0472">Membrane</keyword>
<organism evidence="3 4">
    <name type="scientific">Polarella glacialis</name>
    <name type="common">Dinoflagellate</name>
    <dbReference type="NCBI Taxonomy" id="89957"/>
    <lineage>
        <taxon>Eukaryota</taxon>
        <taxon>Sar</taxon>
        <taxon>Alveolata</taxon>
        <taxon>Dinophyceae</taxon>
        <taxon>Suessiales</taxon>
        <taxon>Suessiaceae</taxon>
        <taxon>Polarella</taxon>
    </lineage>
</organism>
<keyword evidence="2" id="KW-0812">Transmembrane</keyword>
<dbReference type="Gene3D" id="1.20.1250.20">
    <property type="entry name" value="MFS general substrate transporter like domains"/>
    <property type="match status" value="1"/>
</dbReference>
<feature type="transmembrane region" description="Helical" evidence="2">
    <location>
        <begin position="551"/>
        <end position="573"/>
    </location>
</feature>
<accession>A0A813J6P4</accession>
<dbReference type="SUPFAM" id="SSF103473">
    <property type="entry name" value="MFS general substrate transporter"/>
    <property type="match status" value="1"/>
</dbReference>
<feature type="region of interest" description="Disordered" evidence="1">
    <location>
        <begin position="707"/>
        <end position="727"/>
    </location>
</feature>
<protein>
    <submittedName>
        <fullName evidence="3">Uncharacterized protein</fullName>
    </submittedName>
</protein>
<feature type="transmembrane region" description="Helical" evidence="2">
    <location>
        <begin position="646"/>
        <end position="665"/>
    </location>
</feature>
<dbReference type="InterPro" id="IPR011701">
    <property type="entry name" value="MFS"/>
</dbReference>
<feature type="transmembrane region" description="Helical" evidence="2">
    <location>
        <begin position="343"/>
        <end position="362"/>
    </location>
</feature>
<keyword evidence="2" id="KW-1133">Transmembrane helix</keyword>
<dbReference type="InterPro" id="IPR036259">
    <property type="entry name" value="MFS_trans_sf"/>
</dbReference>
<feature type="transmembrane region" description="Helical" evidence="2">
    <location>
        <begin position="294"/>
        <end position="313"/>
    </location>
</feature>
<sequence length="727" mass="80955">EEEQEEEEEGTKIPEVEGKEPIQQPASSVPLQRLLAAEPFISAVPSAKWEDLRPVRSLLEELRTNPGIRAACPDIELIANDIEFKLLYFTDQEQMDQDCLAAILAYTHDAGQKQGSLYFELNNCLRERSPEGRAGLMRTWGDFVHYCLKGLSKLEPVSGVVYRGLPEKNTVIAQYQGPSGMREVDAVCRLHHLLAIVVIPFFYSVCTRLLFGCMAIVLWKIGFSFEAIAAGICGYQTMRGVSKSIQKKGNLQKRSVYLTFGALVGYTLVTWVDLSQDSPLEASRDAVHLETRFVVALLVGFGLVGLSEIYTCMQWMCKHWAFLATDTIEKKVDYCRLCFKQQYCIVNLGAAVAFFLGGLVFNKFALRGVAIVGACDALIVIVLLVLYIKLDETVKTRMGRAGADSSDHVEAIDPVKATDSMQANIVDSMMADDSMKSTDSIKVLIVDAIKADVSKKATDSTKARTGREHSPNLHEGEVPKKVPWIGWLIAVTFGFEAASIGVLLSIGPLFWFDNFELDVFYIGLLMSLGEFVGFVETFCELNSHVVNIKRWLFPNPWALIILLGVIGVCDLTYMSLSFWPVAVAQLIMQGCNGMCVSLLTEIQGSIIDADHYQYVAGVSQVVRRVGNVGMAALAPIMYMVHPGLPFLIAGILTLVWMVVLSMAFVRRRKEIEQQVAEKWGIESDQFARVKARRSFIAGECEAATIMQQFQPQEPQEQQEQQDQQQQQ</sequence>
<feature type="transmembrane region" description="Helical" evidence="2">
    <location>
        <begin position="484"/>
        <end position="507"/>
    </location>
</feature>
<dbReference type="Pfam" id="PF07690">
    <property type="entry name" value="MFS_1"/>
    <property type="match status" value="1"/>
</dbReference>
<reference evidence="3" key="1">
    <citation type="submission" date="2021-02" db="EMBL/GenBank/DDBJ databases">
        <authorList>
            <person name="Dougan E. K."/>
            <person name="Rhodes N."/>
            <person name="Thang M."/>
            <person name="Chan C."/>
        </authorList>
    </citation>
    <scope>NUCLEOTIDE SEQUENCE</scope>
</reference>
<feature type="transmembrane region" description="Helical" evidence="2">
    <location>
        <begin position="256"/>
        <end position="274"/>
    </location>
</feature>
<proteinExistence type="predicted"/>
<feature type="transmembrane region" description="Helical" evidence="2">
    <location>
        <begin position="519"/>
        <end position="539"/>
    </location>
</feature>
<gene>
    <name evidence="3" type="ORF">PGLA2088_LOCUS17454</name>
</gene>
<dbReference type="Proteomes" id="UP000626109">
    <property type="component" value="Unassembled WGS sequence"/>
</dbReference>
<evidence type="ECO:0000313" key="4">
    <source>
        <dbReference type="Proteomes" id="UP000626109"/>
    </source>
</evidence>
<feature type="region of interest" description="Disordered" evidence="1">
    <location>
        <begin position="1"/>
        <end position="27"/>
    </location>
</feature>
<feature type="compositionally biased region" description="Basic and acidic residues" evidence="1">
    <location>
        <begin position="10"/>
        <end position="20"/>
    </location>
</feature>
<evidence type="ECO:0000256" key="1">
    <source>
        <dbReference type="SAM" id="MobiDB-lite"/>
    </source>
</evidence>
<name>A0A813J6P4_POLGL</name>
<dbReference type="AlphaFoldDB" id="A0A813J6P4"/>
<feature type="transmembrane region" description="Helical" evidence="2">
    <location>
        <begin position="368"/>
        <end position="388"/>
    </location>
</feature>